<dbReference type="AlphaFoldDB" id="A0A139IWR8"/>
<dbReference type="SUPFAM" id="SSF53474">
    <property type="entry name" value="alpha/beta-Hydrolases"/>
    <property type="match status" value="1"/>
</dbReference>
<comment type="caution">
    <text evidence="10">The sequence shown here is derived from an EMBL/GenBank/DDBJ whole genome shotgun (WGS) entry which is preliminary data.</text>
</comment>
<dbReference type="STRING" id="113226.A0A139IWR8"/>
<name>A0A139IWR8_9PEZI</name>
<accession>A0A139IWR8</accession>
<comment type="subcellular location">
    <subcellularLocation>
        <location evidence="1">Secreted</location>
    </subcellularLocation>
</comment>
<keyword evidence="8" id="KW-0624">Polysaccharide degradation</keyword>
<keyword evidence="7" id="KW-0119">Carbohydrate metabolism</keyword>
<evidence type="ECO:0000256" key="8">
    <source>
        <dbReference type="ARBA" id="ARBA00023326"/>
    </source>
</evidence>
<organism evidence="10 11">
    <name type="scientific">Pseudocercospora musae</name>
    <dbReference type="NCBI Taxonomy" id="113226"/>
    <lineage>
        <taxon>Eukaryota</taxon>
        <taxon>Fungi</taxon>
        <taxon>Dikarya</taxon>
        <taxon>Ascomycota</taxon>
        <taxon>Pezizomycotina</taxon>
        <taxon>Dothideomycetes</taxon>
        <taxon>Dothideomycetidae</taxon>
        <taxon>Mycosphaerellales</taxon>
        <taxon>Mycosphaerellaceae</taxon>
        <taxon>Pseudocercospora</taxon>
    </lineage>
</organism>
<evidence type="ECO:0000256" key="6">
    <source>
        <dbReference type="ARBA" id="ARBA00022801"/>
    </source>
</evidence>
<keyword evidence="3" id="KW-0964">Secreted</keyword>
<keyword evidence="4" id="KW-0858">Xylan degradation</keyword>
<dbReference type="GO" id="GO:0045493">
    <property type="term" value="P:xylan catabolic process"/>
    <property type="evidence" value="ECO:0007669"/>
    <property type="project" value="UniProtKB-KW"/>
</dbReference>
<evidence type="ECO:0000256" key="9">
    <source>
        <dbReference type="ARBA" id="ARBA00034075"/>
    </source>
</evidence>
<dbReference type="EMBL" id="LFZO01000001">
    <property type="protein sequence ID" value="KXT19056.1"/>
    <property type="molecule type" value="Genomic_DNA"/>
</dbReference>
<dbReference type="InterPro" id="IPR043595">
    <property type="entry name" value="FaeB/C/D"/>
</dbReference>
<sequence length="449" mass="47110">MATVNLLCFGSSLGHSVVANLAAKTAGCGKALAGGIKTGGTGQSNNVSITSNGIKRSYLLHLPKAYSANSAHGLIFSFHGRGESGAKQEKVSRFSVSAVNPRMIVAYPNGINNQWQGDPAATTDDIGFTMDMIKQISNQYCVDDAMIYATGKSNGGGFAANILACDPNASRKIAAFGGFAGAYYVQDGKQVDSCDGSTYSVVCNPGRKPIPIFETHGSKDDVIPYSGGARRKNCLPSLPHFMTEWSKRNGLGSANVSTTLAGGKVIKYEYGSKNGLNAINTHYWVSGLGHQWPDTVVNGDGCCSYINASILFLDWAKKWTLSSTPSTSVSASSTLPSSIKSTSTAGTRTAIASASPSGHPSPSCPGANGTVWKTLEGTKFNILCGFDTMASVYDGPIYNLKSFGKCIKACQDDTACGHVAYNGACYLKKAVKGLAKKSSNVNRVAIKRD</sequence>
<dbReference type="EC" id="3.1.1.73" evidence="2"/>
<evidence type="ECO:0000313" key="11">
    <source>
        <dbReference type="Proteomes" id="UP000073492"/>
    </source>
</evidence>
<dbReference type="Proteomes" id="UP000073492">
    <property type="component" value="Unassembled WGS sequence"/>
</dbReference>
<dbReference type="GO" id="GO:0030600">
    <property type="term" value="F:feruloyl esterase activity"/>
    <property type="evidence" value="ECO:0007669"/>
    <property type="project" value="UniProtKB-EC"/>
</dbReference>
<keyword evidence="11" id="KW-1185">Reference proteome</keyword>
<evidence type="ECO:0000256" key="1">
    <source>
        <dbReference type="ARBA" id="ARBA00004613"/>
    </source>
</evidence>
<reference evidence="10 11" key="1">
    <citation type="submission" date="2015-07" db="EMBL/GenBank/DDBJ databases">
        <title>Comparative genomics of the Sigatoka disease complex on banana suggests a link between parallel evolutionary changes in Pseudocercospora fijiensis and Pseudocercospora eumusae and increased virulence on the banana host.</title>
        <authorList>
            <person name="Chang T.-C."/>
            <person name="Salvucci A."/>
            <person name="Crous P.W."/>
            <person name="Stergiopoulos I."/>
        </authorList>
    </citation>
    <scope>NUCLEOTIDE SEQUENCE [LARGE SCALE GENOMIC DNA]</scope>
    <source>
        <strain evidence="10 11">CBS 116634</strain>
    </source>
</reference>
<evidence type="ECO:0000256" key="3">
    <source>
        <dbReference type="ARBA" id="ARBA00022525"/>
    </source>
</evidence>
<proteinExistence type="predicted"/>
<protein>
    <recommendedName>
        <fullName evidence="2">feruloyl esterase</fullName>
        <ecNumber evidence="2">3.1.1.73</ecNumber>
    </recommendedName>
</protein>
<dbReference type="OrthoDB" id="424610at2759"/>
<evidence type="ECO:0000256" key="4">
    <source>
        <dbReference type="ARBA" id="ARBA00022651"/>
    </source>
</evidence>
<evidence type="ECO:0000256" key="5">
    <source>
        <dbReference type="ARBA" id="ARBA00022729"/>
    </source>
</evidence>
<dbReference type="GO" id="GO:0005576">
    <property type="term" value="C:extracellular region"/>
    <property type="evidence" value="ECO:0007669"/>
    <property type="project" value="UniProtKB-SubCell"/>
</dbReference>
<keyword evidence="6" id="KW-0378">Hydrolase</keyword>
<keyword evidence="5" id="KW-0732">Signal</keyword>
<gene>
    <name evidence="10" type="ORF">AC579_8768</name>
</gene>
<evidence type="ECO:0000313" key="10">
    <source>
        <dbReference type="EMBL" id="KXT19056.1"/>
    </source>
</evidence>
<comment type="catalytic activity">
    <reaction evidence="9">
        <text>feruloyl-polysaccharide + H2O = ferulate + polysaccharide.</text>
        <dbReference type="EC" id="3.1.1.73"/>
    </reaction>
</comment>
<evidence type="ECO:0000256" key="7">
    <source>
        <dbReference type="ARBA" id="ARBA00023277"/>
    </source>
</evidence>
<dbReference type="Gene3D" id="3.40.50.1820">
    <property type="entry name" value="alpha/beta hydrolase"/>
    <property type="match status" value="1"/>
</dbReference>
<dbReference type="PANTHER" id="PTHR38050">
    <property type="match status" value="1"/>
</dbReference>
<dbReference type="InterPro" id="IPR029058">
    <property type="entry name" value="AB_hydrolase_fold"/>
</dbReference>
<dbReference type="PANTHER" id="PTHR38050:SF2">
    <property type="entry name" value="FERULOYL ESTERASE C-RELATED"/>
    <property type="match status" value="1"/>
</dbReference>
<evidence type="ECO:0000256" key="2">
    <source>
        <dbReference type="ARBA" id="ARBA00013091"/>
    </source>
</evidence>